<dbReference type="Proteomes" id="UP000823769">
    <property type="component" value="Unassembled WGS sequence"/>
</dbReference>
<dbReference type="InterPro" id="IPR050932">
    <property type="entry name" value="TM2D1-3-like"/>
</dbReference>
<reference evidence="6" key="1">
    <citation type="submission" date="2020-10" db="EMBL/GenBank/DDBJ databases">
        <authorList>
            <person name="Gilroy R."/>
        </authorList>
    </citation>
    <scope>NUCLEOTIDE SEQUENCE</scope>
    <source>
        <strain evidence="6">B3-1481</strain>
    </source>
</reference>
<dbReference type="InterPro" id="IPR007829">
    <property type="entry name" value="TM2"/>
</dbReference>
<gene>
    <name evidence="6" type="ORF">IAB76_02185</name>
</gene>
<dbReference type="PANTHER" id="PTHR21016">
    <property type="entry name" value="BETA-AMYLOID BINDING PROTEIN-RELATED"/>
    <property type="match status" value="1"/>
</dbReference>
<evidence type="ECO:0000256" key="2">
    <source>
        <dbReference type="ARBA" id="ARBA00022692"/>
    </source>
</evidence>
<feature type="domain" description="TM2" evidence="5">
    <location>
        <begin position="37"/>
        <end position="84"/>
    </location>
</feature>
<dbReference type="PANTHER" id="PTHR21016:SF25">
    <property type="entry name" value="TM2 DOMAIN-CONTAINING PROTEIN DDB_G0277895-RELATED"/>
    <property type="match status" value="1"/>
</dbReference>
<evidence type="ECO:0000259" key="5">
    <source>
        <dbReference type="Pfam" id="PF05154"/>
    </source>
</evidence>
<proteinExistence type="predicted"/>
<dbReference type="EMBL" id="JADILW010000033">
    <property type="protein sequence ID" value="MBO8479906.1"/>
    <property type="molecule type" value="Genomic_DNA"/>
</dbReference>
<evidence type="ECO:0000256" key="4">
    <source>
        <dbReference type="ARBA" id="ARBA00023136"/>
    </source>
</evidence>
<comment type="caution">
    <text evidence="6">The sequence shown here is derived from an EMBL/GenBank/DDBJ whole genome shotgun (WGS) entry which is preliminary data.</text>
</comment>
<sequence length="107" mass="12094">MAMNKKFFTNQQLMSISETLSGLDEENYQNLVLVDYKDPTVSLILSIFVGTLGVDRFYIGKIGAGVGKLLTFGGLGVWWLIDIFCIQDATKDVNYEEFNEFLALLQR</sequence>
<dbReference type="Pfam" id="PF05154">
    <property type="entry name" value="TM2"/>
    <property type="match status" value="1"/>
</dbReference>
<name>A0A9D9IXN7_9BACT</name>
<keyword evidence="3" id="KW-1133">Transmembrane helix</keyword>
<organism evidence="6 7">
    <name type="scientific">Candidatus Cryptobacteroides avistercoris</name>
    <dbReference type="NCBI Taxonomy" id="2840758"/>
    <lineage>
        <taxon>Bacteria</taxon>
        <taxon>Pseudomonadati</taxon>
        <taxon>Bacteroidota</taxon>
        <taxon>Bacteroidia</taxon>
        <taxon>Bacteroidales</taxon>
        <taxon>Candidatus Cryptobacteroides</taxon>
    </lineage>
</organism>
<dbReference type="AlphaFoldDB" id="A0A9D9IXN7"/>
<comment type="subcellular location">
    <subcellularLocation>
        <location evidence="1">Membrane</location>
        <topology evidence="1">Multi-pass membrane protein</topology>
    </subcellularLocation>
</comment>
<evidence type="ECO:0000313" key="6">
    <source>
        <dbReference type="EMBL" id="MBO8479906.1"/>
    </source>
</evidence>
<evidence type="ECO:0000256" key="3">
    <source>
        <dbReference type="ARBA" id="ARBA00022989"/>
    </source>
</evidence>
<dbReference type="GO" id="GO:0016020">
    <property type="term" value="C:membrane"/>
    <property type="evidence" value="ECO:0007669"/>
    <property type="project" value="UniProtKB-SubCell"/>
</dbReference>
<keyword evidence="4" id="KW-0472">Membrane</keyword>
<protein>
    <submittedName>
        <fullName evidence="6">TM2 domain-containing protein</fullName>
    </submittedName>
</protein>
<accession>A0A9D9IXN7</accession>
<reference evidence="6" key="2">
    <citation type="journal article" date="2021" name="PeerJ">
        <title>Extensive microbial diversity within the chicken gut microbiome revealed by metagenomics and culture.</title>
        <authorList>
            <person name="Gilroy R."/>
            <person name="Ravi A."/>
            <person name="Getino M."/>
            <person name="Pursley I."/>
            <person name="Horton D.L."/>
            <person name="Alikhan N.F."/>
            <person name="Baker D."/>
            <person name="Gharbi K."/>
            <person name="Hall N."/>
            <person name="Watson M."/>
            <person name="Adriaenssens E.M."/>
            <person name="Foster-Nyarko E."/>
            <person name="Jarju S."/>
            <person name="Secka A."/>
            <person name="Antonio M."/>
            <person name="Oren A."/>
            <person name="Chaudhuri R.R."/>
            <person name="La Ragione R."/>
            <person name="Hildebrand F."/>
            <person name="Pallen M.J."/>
        </authorList>
    </citation>
    <scope>NUCLEOTIDE SEQUENCE</scope>
    <source>
        <strain evidence="6">B3-1481</strain>
    </source>
</reference>
<evidence type="ECO:0000256" key="1">
    <source>
        <dbReference type="ARBA" id="ARBA00004141"/>
    </source>
</evidence>
<keyword evidence="2" id="KW-0812">Transmembrane</keyword>
<evidence type="ECO:0000313" key="7">
    <source>
        <dbReference type="Proteomes" id="UP000823769"/>
    </source>
</evidence>